<dbReference type="SUPFAM" id="SSF55486">
    <property type="entry name" value="Metalloproteases ('zincins'), catalytic domain"/>
    <property type="match status" value="1"/>
</dbReference>
<keyword evidence="4" id="KW-0378">Hydrolase</keyword>
<dbReference type="EMBL" id="CP029490">
    <property type="protein sequence ID" value="AWN20400.1"/>
    <property type="molecule type" value="Genomic_DNA"/>
</dbReference>
<dbReference type="PANTHER" id="PTHR11804">
    <property type="entry name" value="PROTEASE M3 THIMET OLIGOPEPTIDASE-RELATED"/>
    <property type="match status" value="1"/>
</dbReference>
<name>A0ABM6W3J6_9STRE</name>
<evidence type="ECO:0000313" key="10">
    <source>
        <dbReference type="Proteomes" id="UP000245369"/>
    </source>
</evidence>
<dbReference type="GeneID" id="93923515"/>
<dbReference type="Proteomes" id="UP000245369">
    <property type="component" value="Chromosome"/>
</dbReference>
<evidence type="ECO:0000259" key="8">
    <source>
        <dbReference type="Pfam" id="PF08439"/>
    </source>
</evidence>
<dbReference type="CDD" id="cd09608">
    <property type="entry name" value="M3B_PepF"/>
    <property type="match status" value="1"/>
</dbReference>
<dbReference type="InterPro" id="IPR045090">
    <property type="entry name" value="Pept_M3A_M3B"/>
</dbReference>
<gene>
    <name evidence="9" type="primary">pepF</name>
    <name evidence="9" type="ORF">DK182_03165</name>
</gene>
<dbReference type="InterPro" id="IPR042088">
    <property type="entry name" value="OligoPept_F_C"/>
</dbReference>
<evidence type="ECO:0000259" key="7">
    <source>
        <dbReference type="Pfam" id="PF01432"/>
    </source>
</evidence>
<feature type="domain" description="Oligopeptidase F N-terminal" evidence="8">
    <location>
        <begin position="112"/>
        <end position="181"/>
    </location>
</feature>
<proteinExistence type="predicted"/>
<evidence type="ECO:0000256" key="5">
    <source>
        <dbReference type="ARBA" id="ARBA00022833"/>
    </source>
</evidence>
<organism evidence="9 10">
    <name type="scientific">Streptococcus sobrinus</name>
    <dbReference type="NCBI Taxonomy" id="1310"/>
    <lineage>
        <taxon>Bacteria</taxon>
        <taxon>Bacillati</taxon>
        <taxon>Bacillota</taxon>
        <taxon>Bacilli</taxon>
        <taxon>Lactobacillales</taxon>
        <taxon>Streptococcaceae</taxon>
        <taxon>Streptococcus</taxon>
    </lineage>
</organism>
<dbReference type="Pfam" id="PF01432">
    <property type="entry name" value="Peptidase_M3"/>
    <property type="match status" value="1"/>
</dbReference>
<evidence type="ECO:0000256" key="4">
    <source>
        <dbReference type="ARBA" id="ARBA00022801"/>
    </source>
</evidence>
<dbReference type="Gene3D" id="1.10.1370.20">
    <property type="entry name" value="Oligoendopeptidase f, C-terminal domain"/>
    <property type="match status" value="1"/>
</dbReference>
<dbReference type="PANTHER" id="PTHR11804:SF84">
    <property type="entry name" value="SACCHAROLYSIN"/>
    <property type="match status" value="1"/>
</dbReference>
<dbReference type="InterPro" id="IPR013647">
    <property type="entry name" value="OligopepF_N_dom"/>
</dbReference>
<dbReference type="RefSeq" id="WP_002959464.1">
    <property type="nucleotide sequence ID" value="NZ_CP029490.1"/>
</dbReference>
<dbReference type="InterPro" id="IPR001567">
    <property type="entry name" value="Pept_M3A_M3B_dom"/>
</dbReference>
<dbReference type="Gene3D" id="1.10.287.830">
    <property type="entry name" value="putative peptidase helix hairpin domain like"/>
    <property type="match status" value="1"/>
</dbReference>
<evidence type="ECO:0000256" key="1">
    <source>
        <dbReference type="ARBA" id="ARBA00001947"/>
    </source>
</evidence>
<feature type="domain" description="Peptidase M3A/M3B catalytic" evidence="7">
    <location>
        <begin position="202"/>
        <end position="581"/>
    </location>
</feature>
<accession>A0ABM6W3J6</accession>
<keyword evidence="5" id="KW-0862">Zinc</keyword>
<evidence type="ECO:0000256" key="6">
    <source>
        <dbReference type="ARBA" id="ARBA00023049"/>
    </source>
</evidence>
<keyword evidence="3" id="KW-0479">Metal-binding</keyword>
<keyword evidence="10" id="KW-1185">Reference proteome</keyword>
<evidence type="ECO:0000256" key="3">
    <source>
        <dbReference type="ARBA" id="ARBA00022723"/>
    </source>
</evidence>
<dbReference type="Pfam" id="PF08439">
    <property type="entry name" value="Peptidase_M3_N"/>
    <property type="match status" value="1"/>
</dbReference>
<evidence type="ECO:0000313" key="9">
    <source>
        <dbReference type="EMBL" id="AWN20400.1"/>
    </source>
</evidence>
<keyword evidence="6" id="KW-0482">Metalloprotease</keyword>
<evidence type="ECO:0000256" key="2">
    <source>
        <dbReference type="ARBA" id="ARBA00022670"/>
    </source>
</evidence>
<dbReference type="NCBIfam" id="TIGR00181">
    <property type="entry name" value="pepF"/>
    <property type="match status" value="1"/>
</dbReference>
<dbReference type="InterPro" id="IPR004438">
    <property type="entry name" value="Peptidase_M3B"/>
</dbReference>
<keyword evidence="2" id="KW-0645">Protease</keyword>
<dbReference type="Gene3D" id="1.20.140.70">
    <property type="entry name" value="Oligopeptidase f, N-terminal domain"/>
    <property type="match status" value="1"/>
</dbReference>
<comment type="cofactor">
    <cofactor evidence="1">
        <name>Zn(2+)</name>
        <dbReference type="ChEBI" id="CHEBI:29105"/>
    </cofactor>
</comment>
<sequence length="601" mass="68608">MTDNRALIDEKYKWDLSSIFASDQDWEAQYQGLADAIEQAQDLSGHLAQSAQDLLRVTQTYLNLARCLEKVFVYASMKNDQDTTVATYQELAAKATSLSAKYSQAFAFFEPEVLALGEGKFAEFLQEESELGLYRHFFGQIFSQQAHVLNQEKEELLAQAQEVLEAGAETYEILDNADISFPSVLDEEGQEVDLSHGNFITLMESKDRRVRQAAYEAYYSTYQQFQHTYAKTLATTVKQHNFSAKVRHYDSARQAAMEANHIPEGVYDILLSTVHKYLPLLRGYMSLRQEILGLDDLKMYDVYTPLSKLDMTYTYEDAKGKALEVLSVFGLDYQARVEEALSQGWIDVAANKGKRSGAYSGGSYDTKAFILLNWQDTLDNLYTLVHEMGHSMHSTFTRENQPYVYGDYSIFLAEIASTTNENIMTETLLKEAKDDKERFALLNYYLDSFKGTVFRQTQFAEFEQAIHEADAKGQVLTSQYLNELYADLNQAYYGLPKEDNPQIQYEWARIPHFYYNFYVYQYATGFAAASYLAEKIVHGNQADKARYLDYLKAGSSAYPLEVIAKAGVDMTQADYLEGAFQVFAKRLEELESLVKQGVHRE</sequence>
<reference evidence="9 10" key="1">
    <citation type="submission" date="2018-05" db="EMBL/GenBank/DDBJ databases">
        <title>Complete genome sequences of Streptococcus sobrinus.</title>
        <authorList>
            <person name="Sales M."/>
            <person name="Jensen P.A."/>
        </authorList>
    </citation>
    <scope>NUCLEOTIDE SEQUENCE [LARGE SCALE GENOMIC DNA]</scope>
    <source>
        <strain evidence="9 10">SL1</strain>
    </source>
</reference>
<protein>
    <submittedName>
        <fullName evidence="9">Oligoendopeptidase F</fullName>
    </submittedName>
</protein>